<gene>
    <name evidence="1" type="ORF">ICC18_16895</name>
</gene>
<reference evidence="1" key="1">
    <citation type="submission" date="2020-09" db="EMBL/GenBank/DDBJ databases">
        <title>Draft Genome Sequence of Paenibacillus sp. WST5.</title>
        <authorList>
            <person name="Bao Z."/>
        </authorList>
    </citation>
    <scope>NUCLEOTIDE SEQUENCE</scope>
    <source>
        <strain evidence="1">WST5</strain>
    </source>
</reference>
<dbReference type="Proteomes" id="UP000650466">
    <property type="component" value="Unassembled WGS sequence"/>
</dbReference>
<accession>A0A926QKU9</accession>
<proteinExistence type="predicted"/>
<comment type="caution">
    <text evidence="1">The sequence shown here is derived from an EMBL/GenBank/DDBJ whole genome shotgun (WGS) entry which is preliminary data.</text>
</comment>
<dbReference type="EMBL" id="JACVVD010000005">
    <property type="protein sequence ID" value="MBD0381804.1"/>
    <property type="molecule type" value="Genomic_DNA"/>
</dbReference>
<evidence type="ECO:0000313" key="1">
    <source>
        <dbReference type="EMBL" id="MBD0381804.1"/>
    </source>
</evidence>
<sequence>MQSVRAGFFVVHSVCVREREKVPYCGIRFMVCSKALLQQAGRIGLSGGKQSIYRLRAAGL</sequence>
<organism evidence="1 2">
    <name type="scientific">Paenibacillus sedimenti</name>
    <dbReference type="NCBI Taxonomy" id="2770274"/>
    <lineage>
        <taxon>Bacteria</taxon>
        <taxon>Bacillati</taxon>
        <taxon>Bacillota</taxon>
        <taxon>Bacilli</taxon>
        <taxon>Bacillales</taxon>
        <taxon>Paenibacillaceae</taxon>
        <taxon>Paenibacillus</taxon>
    </lineage>
</organism>
<keyword evidence="2" id="KW-1185">Reference proteome</keyword>
<dbReference type="AlphaFoldDB" id="A0A926QKU9"/>
<evidence type="ECO:0000313" key="2">
    <source>
        <dbReference type="Proteomes" id="UP000650466"/>
    </source>
</evidence>
<name>A0A926QKU9_9BACL</name>
<protein>
    <submittedName>
        <fullName evidence="1">Uncharacterized protein</fullName>
    </submittedName>
</protein>